<comment type="similarity">
    <text evidence="12 13">Belongs to the ThiC family.</text>
</comment>
<comment type="pathway">
    <text evidence="2 13">Cofactor biosynthesis; thiamine diphosphate biosynthesis.</text>
</comment>
<dbReference type="SFLD" id="SFLDG01114">
    <property type="entry name" value="phosphomethylpyrimidine_syntha"/>
    <property type="match status" value="1"/>
</dbReference>
<keyword evidence="7 13" id="KW-0784">Thiamine biosynthesis</keyword>
<dbReference type="InterPro" id="IPR002817">
    <property type="entry name" value="ThiC/BzaA/B"/>
</dbReference>
<keyword evidence="10 13" id="KW-0456">Lyase</keyword>
<organism evidence="15 16">
    <name type="scientific">Sphingomonas aliaeris</name>
    <dbReference type="NCBI Taxonomy" id="2759526"/>
    <lineage>
        <taxon>Bacteria</taxon>
        <taxon>Pseudomonadati</taxon>
        <taxon>Pseudomonadota</taxon>
        <taxon>Alphaproteobacteria</taxon>
        <taxon>Sphingomonadales</taxon>
        <taxon>Sphingomonadaceae</taxon>
        <taxon>Sphingomonas</taxon>
    </lineage>
</organism>
<dbReference type="HAMAP" id="MF_00089">
    <property type="entry name" value="ThiC"/>
    <property type="match status" value="1"/>
</dbReference>
<evidence type="ECO:0000256" key="7">
    <source>
        <dbReference type="ARBA" id="ARBA00022977"/>
    </source>
</evidence>
<dbReference type="GO" id="GO:0005829">
    <property type="term" value="C:cytosol"/>
    <property type="evidence" value="ECO:0007669"/>
    <property type="project" value="TreeGrafter"/>
</dbReference>
<dbReference type="InterPro" id="IPR025747">
    <property type="entry name" value="ThiC-associated_dom"/>
</dbReference>
<feature type="binding site" evidence="13">
    <location>
        <position position="481"/>
    </location>
    <ligand>
        <name>Zn(2+)</name>
        <dbReference type="ChEBI" id="CHEBI:29105"/>
    </ligand>
</feature>
<feature type="binding site" evidence="13">
    <location>
        <position position="219"/>
    </location>
    <ligand>
        <name>substrate</name>
    </ligand>
</feature>
<dbReference type="SFLD" id="SFLDF00407">
    <property type="entry name" value="phosphomethylpyrimidine_syntha"/>
    <property type="match status" value="1"/>
</dbReference>
<dbReference type="PANTHER" id="PTHR30557">
    <property type="entry name" value="THIAMINE BIOSYNTHESIS PROTEIN THIC"/>
    <property type="match status" value="1"/>
</dbReference>
<evidence type="ECO:0000313" key="16">
    <source>
        <dbReference type="Proteomes" id="UP000595894"/>
    </source>
</evidence>
<dbReference type="GO" id="GO:0070284">
    <property type="term" value="F:phosphomethylpyrimidine synthase activity"/>
    <property type="evidence" value="ECO:0007669"/>
    <property type="project" value="UniProtKB-EC"/>
</dbReference>
<keyword evidence="6 13" id="KW-0862">Zinc</keyword>
<dbReference type="GO" id="GO:0009228">
    <property type="term" value="P:thiamine biosynthetic process"/>
    <property type="evidence" value="ECO:0007669"/>
    <property type="project" value="UniProtKB-UniRule"/>
</dbReference>
<dbReference type="GO" id="GO:0008270">
    <property type="term" value="F:zinc ion binding"/>
    <property type="evidence" value="ECO:0007669"/>
    <property type="project" value="UniProtKB-UniRule"/>
</dbReference>
<comment type="catalytic activity">
    <reaction evidence="11 13">
        <text>5-amino-1-(5-phospho-beta-D-ribosyl)imidazole + S-adenosyl-L-methionine = 4-amino-2-methyl-5-(phosphooxymethyl)pyrimidine + CO + 5'-deoxyadenosine + formate + L-methionine + 3 H(+)</text>
        <dbReference type="Rhea" id="RHEA:24840"/>
        <dbReference type="ChEBI" id="CHEBI:15378"/>
        <dbReference type="ChEBI" id="CHEBI:15740"/>
        <dbReference type="ChEBI" id="CHEBI:17245"/>
        <dbReference type="ChEBI" id="CHEBI:17319"/>
        <dbReference type="ChEBI" id="CHEBI:57844"/>
        <dbReference type="ChEBI" id="CHEBI:58354"/>
        <dbReference type="ChEBI" id="CHEBI:59789"/>
        <dbReference type="ChEBI" id="CHEBI:137981"/>
        <dbReference type="EC" id="4.1.99.17"/>
    </reaction>
</comment>
<evidence type="ECO:0000256" key="9">
    <source>
        <dbReference type="ARBA" id="ARBA00023014"/>
    </source>
</evidence>
<keyword evidence="16" id="KW-1185">Reference proteome</keyword>
<comment type="subunit">
    <text evidence="13">Homodimer.</text>
</comment>
<evidence type="ECO:0000259" key="14">
    <source>
        <dbReference type="Pfam" id="PF13667"/>
    </source>
</evidence>
<reference evidence="16" key="1">
    <citation type="submission" date="2020-09" db="EMBL/GenBank/DDBJ databases">
        <title>Sphingomonas sp., a new species isolated from pork steak.</title>
        <authorList>
            <person name="Heidler von Heilborn D."/>
        </authorList>
    </citation>
    <scope>NUCLEOTIDE SEQUENCE [LARGE SCALE GENOMIC DNA]</scope>
</reference>
<keyword evidence="8 13" id="KW-0408">Iron</keyword>
<keyword evidence="9 13" id="KW-0411">Iron-sulfur</keyword>
<feature type="binding site" evidence="13">
    <location>
        <begin position="374"/>
        <end position="377"/>
    </location>
    <ligand>
        <name>substrate</name>
    </ligand>
</feature>
<feature type="binding site" evidence="13">
    <location>
        <position position="561"/>
    </location>
    <ligand>
        <name>[4Fe-4S] cluster</name>
        <dbReference type="ChEBI" id="CHEBI:49883"/>
        <note>4Fe-4S-S-AdoMet</note>
    </ligand>
</feature>
<feature type="binding site" evidence="13">
    <location>
        <position position="440"/>
    </location>
    <ligand>
        <name>substrate</name>
    </ligand>
</feature>
<feature type="binding site" evidence="13">
    <location>
        <position position="569"/>
    </location>
    <ligand>
        <name>[4Fe-4S] cluster</name>
        <dbReference type="ChEBI" id="CHEBI:49883"/>
        <note>4Fe-4S-S-AdoMet</note>
    </ligand>
</feature>
<dbReference type="Pfam" id="PF13667">
    <property type="entry name" value="ThiC-associated"/>
    <property type="match status" value="1"/>
</dbReference>
<sequence>MADLPARTEIGVTTGPIRGSRKIHVAAPNDPTVRVAMREIMLDPTCSEPPLRVYDTSGPYSDPNARIDINAGLPELRRDWIMRRGDVEAYDAREIRPEDNGQLGPDRSGGVPQYPNVIRRPLRAKAGQNVSQMHYARAGLITPEMEYVAIRENLGRAELRDKAIRDGESFGAAIPDYVTPEFVRDEVARGRAIIPNNVNHPESEPMAIGRNFLVKINANIGNSAVASNVAAEVDKMVWSIRWGADTVMDLSTGRNIHDTREWIIRNSPVPIGTVPIYQALEKVGGVAEDLTWEIFRDTLIEQAEQGVDYFTIHAGVRLAYIPMTAKRVTGIVSRGGSIMAKWCLSHHKESFLYERFDEITEIMKAYDIAYSLGDGLRPGSIADANDEAQFSELYTLGELTHRAWKSDVQVMIEGPGHVPMHKIKENMDKQLEVCGEAPFYTLGPLTTDIAPGYDHITSGIGAAMIGWYGTAMLCYVTPKEHLGLPDRDDVKVGVVTYKLAAHAADLAKGHPAAKMRDDALSRARFEFRWRDQFNLSLDPDTAEQYHDQTLPAEGAKTAHFCSMCGPKFCSMKITQEVRDFAGKQNQGVEGFIASGPTGAETAEASKAAAIKGMEEMSRRFKEGGSEVYLTTDISR</sequence>
<dbReference type="GO" id="GO:0009229">
    <property type="term" value="P:thiamine diphosphate biosynthetic process"/>
    <property type="evidence" value="ECO:0007669"/>
    <property type="project" value="UniProtKB-UniRule"/>
</dbReference>
<evidence type="ECO:0000256" key="6">
    <source>
        <dbReference type="ARBA" id="ARBA00022833"/>
    </source>
</evidence>
<evidence type="ECO:0000256" key="10">
    <source>
        <dbReference type="ARBA" id="ARBA00023239"/>
    </source>
</evidence>
<feature type="binding site" evidence="13">
    <location>
        <position position="564"/>
    </location>
    <ligand>
        <name>[4Fe-4S] cluster</name>
        <dbReference type="ChEBI" id="CHEBI:49883"/>
        <note>4Fe-4S-S-AdoMet</note>
    </ligand>
</feature>
<keyword evidence="5 13" id="KW-0479">Metal-binding</keyword>
<evidence type="ECO:0000256" key="12">
    <source>
        <dbReference type="ARBA" id="ARBA00061546"/>
    </source>
</evidence>
<evidence type="ECO:0000256" key="8">
    <source>
        <dbReference type="ARBA" id="ARBA00023004"/>
    </source>
</evidence>
<feature type="binding site" evidence="13">
    <location>
        <position position="248"/>
    </location>
    <ligand>
        <name>substrate</name>
    </ligand>
</feature>
<dbReference type="NCBIfam" id="NF006763">
    <property type="entry name" value="PRK09284.1"/>
    <property type="match status" value="1"/>
</dbReference>
<dbReference type="AlphaFoldDB" id="A0A974NUP0"/>
<dbReference type="FunFam" id="3.20.20.540:FF:000001">
    <property type="entry name" value="Phosphomethylpyrimidine synthase"/>
    <property type="match status" value="1"/>
</dbReference>
<dbReference type="RefSeq" id="WP_202093586.1">
    <property type="nucleotide sequence ID" value="NZ_CP061035.1"/>
</dbReference>
<protein>
    <recommendedName>
        <fullName evidence="13">Phosphomethylpyrimidine synthase</fullName>
        <ecNumber evidence="13">4.1.99.17</ecNumber>
    </recommendedName>
    <alternativeName>
        <fullName evidence="13">Hydroxymethylpyrimidine phosphate synthase</fullName>
        <shortName evidence="13">HMP-P synthase</shortName>
        <shortName evidence="13">HMP-phosphate synthase</shortName>
        <shortName evidence="13">HMPP synthase</shortName>
    </alternativeName>
    <alternativeName>
        <fullName evidence="13">Thiamine biosynthesis protein ThiC</fullName>
    </alternativeName>
</protein>
<dbReference type="InterPro" id="IPR037509">
    <property type="entry name" value="ThiC"/>
</dbReference>
<keyword evidence="3 13" id="KW-0004">4Fe-4S</keyword>
<dbReference type="Proteomes" id="UP000595894">
    <property type="component" value="Chromosome"/>
</dbReference>
<dbReference type="GO" id="GO:0051539">
    <property type="term" value="F:4 iron, 4 sulfur cluster binding"/>
    <property type="evidence" value="ECO:0007669"/>
    <property type="project" value="UniProtKB-KW"/>
</dbReference>
<dbReference type="EMBL" id="CP061035">
    <property type="protein sequence ID" value="QQV77255.1"/>
    <property type="molecule type" value="Genomic_DNA"/>
</dbReference>
<evidence type="ECO:0000256" key="4">
    <source>
        <dbReference type="ARBA" id="ARBA00022691"/>
    </source>
</evidence>
<evidence type="ECO:0000256" key="3">
    <source>
        <dbReference type="ARBA" id="ARBA00022485"/>
    </source>
</evidence>
<evidence type="ECO:0000313" key="15">
    <source>
        <dbReference type="EMBL" id="QQV77255.1"/>
    </source>
</evidence>
<dbReference type="EC" id="4.1.99.17" evidence="13"/>
<evidence type="ECO:0000256" key="1">
    <source>
        <dbReference type="ARBA" id="ARBA00003175"/>
    </source>
</evidence>
<feature type="binding site" evidence="13">
    <location>
        <position position="313"/>
    </location>
    <ligand>
        <name>substrate</name>
    </ligand>
</feature>
<dbReference type="Gene3D" id="3.20.20.540">
    <property type="entry name" value="Radical SAM ThiC family, central domain"/>
    <property type="match status" value="1"/>
</dbReference>
<feature type="binding site" evidence="13">
    <location>
        <begin position="333"/>
        <end position="335"/>
    </location>
    <ligand>
        <name>substrate</name>
    </ligand>
</feature>
<feature type="binding site" evidence="13">
    <location>
        <position position="417"/>
    </location>
    <ligand>
        <name>Zn(2+)</name>
        <dbReference type="ChEBI" id="CHEBI:29105"/>
    </ligand>
</feature>
<dbReference type="SFLD" id="SFLDS00113">
    <property type="entry name" value="Radical_SAM_Phosphomethylpyrim"/>
    <property type="match status" value="1"/>
</dbReference>
<feature type="binding site" evidence="13">
    <location>
        <position position="413"/>
    </location>
    <ligand>
        <name>substrate</name>
    </ligand>
</feature>
<evidence type="ECO:0000256" key="2">
    <source>
        <dbReference type="ARBA" id="ARBA00004948"/>
    </source>
</evidence>
<dbReference type="NCBIfam" id="NF009895">
    <property type="entry name" value="PRK13352.1"/>
    <property type="match status" value="1"/>
</dbReference>
<dbReference type="Gene3D" id="6.10.250.620">
    <property type="match status" value="1"/>
</dbReference>
<comment type="function">
    <text evidence="1 13">Catalyzes the synthesis of the hydroxymethylpyrimidine phosphate (HMP-P) moiety of thiamine from aminoimidazole ribotide (AIR) in a radical S-adenosyl-L-methionine (SAM)-dependent reaction.</text>
</comment>
<dbReference type="Pfam" id="PF01964">
    <property type="entry name" value="ThiC_Rad_SAM"/>
    <property type="match status" value="1"/>
</dbReference>
<gene>
    <name evidence="13 15" type="primary">thiC</name>
    <name evidence="15" type="ORF">H5J25_18420</name>
</gene>
<evidence type="ECO:0000256" key="13">
    <source>
        <dbReference type="HAMAP-Rule" id="MF_00089"/>
    </source>
</evidence>
<dbReference type="KEGG" id="sari:H5J25_18420"/>
<dbReference type="InterPro" id="IPR038521">
    <property type="entry name" value="ThiC/Bza_core_dom"/>
</dbReference>
<accession>A0A974NUP0</accession>
<feature type="binding site" evidence="13">
    <location>
        <position position="277"/>
    </location>
    <ligand>
        <name>substrate</name>
    </ligand>
</feature>
<feature type="domain" description="ThiC-associated" evidence="14">
    <location>
        <begin position="17"/>
        <end position="88"/>
    </location>
</feature>
<keyword evidence="4 13" id="KW-0949">S-adenosyl-L-methionine</keyword>
<proteinExistence type="inferred from homology"/>
<dbReference type="NCBIfam" id="TIGR00190">
    <property type="entry name" value="thiC"/>
    <property type="match status" value="1"/>
</dbReference>
<comment type="cofactor">
    <cofactor evidence="13">
        <name>[4Fe-4S] cluster</name>
        <dbReference type="ChEBI" id="CHEBI:49883"/>
    </cofactor>
    <text evidence="13">Binds 1 [4Fe-4S] cluster per subunit. The cluster is coordinated with 3 cysteines and an exchangeable S-adenosyl-L-methionine.</text>
</comment>
<dbReference type="PANTHER" id="PTHR30557:SF1">
    <property type="entry name" value="PHOSPHOMETHYLPYRIMIDINE SYNTHASE, CHLOROPLASTIC"/>
    <property type="match status" value="1"/>
</dbReference>
<evidence type="ECO:0000256" key="5">
    <source>
        <dbReference type="ARBA" id="ARBA00022723"/>
    </source>
</evidence>
<name>A0A974NUP0_9SPHN</name>
<evidence type="ECO:0000256" key="11">
    <source>
        <dbReference type="ARBA" id="ARBA00050218"/>
    </source>
</evidence>